<keyword evidence="3" id="KW-1185">Reference proteome</keyword>
<protein>
    <submittedName>
        <fullName evidence="2">Uncharacterized protein</fullName>
    </submittedName>
</protein>
<reference evidence="2 3" key="1">
    <citation type="submission" date="2024-02" db="EMBL/GenBank/DDBJ databases">
        <authorList>
            <person name="Vignale AGUSTIN F."/>
            <person name="Sosa J E."/>
            <person name="Modenutti C."/>
        </authorList>
    </citation>
    <scope>NUCLEOTIDE SEQUENCE [LARGE SCALE GENOMIC DNA]</scope>
</reference>
<accession>A0ABC8R0T5</accession>
<feature type="signal peptide" evidence="1">
    <location>
        <begin position="1"/>
        <end position="21"/>
    </location>
</feature>
<organism evidence="2 3">
    <name type="scientific">Ilex paraguariensis</name>
    <name type="common">yerba mate</name>
    <dbReference type="NCBI Taxonomy" id="185542"/>
    <lineage>
        <taxon>Eukaryota</taxon>
        <taxon>Viridiplantae</taxon>
        <taxon>Streptophyta</taxon>
        <taxon>Embryophyta</taxon>
        <taxon>Tracheophyta</taxon>
        <taxon>Spermatophyta</taxon>
        <taxon>Magnoliopsida</taxon>
        <taxon>eudicotyledons</taxon>
        <taxon>Gunneridae</taxon>
        <taxon>Pentapetalae</taxon>
        <taxon>asterids</taxon>
        <taxon>campanulids</taxon>
        <taxon>Aquifoliales</taxon>
        <taxon>Aquifoliaceae</taxon>
        <taxon>Ilex</taxon>
    </lineage>
</organism>
<comment type="caution">
    <text evidence="2">The sequence shown here is derived from an EMBL/GenBank/DDBJ whole genome shotgun (WGS) entry which is preliminary data.</text>
</comment>
<proteinExistence type="predicted"/>
<name>A0ABC8R0T5_9AQUA</name>
<feature type="chain" id="PRO_5044767780" evidence="1">
    <location>
        <begin position="22"/>
        <end position="73"/>
    </location>
</feature>
<dbReference type="EMBL" id="CAUOFW020000859">
    <property type="protein sequence ID" value="CAK9138056.1"/>
    <property type="molecule type" value="Genomic_DNA"/>
</dbReference>
<gene>
    <name evidence="2" type="ORF">ILEXP_LOCUS5140</name>
</gene>
<dbReference type="AlphaFoldDB" id="A0ABC8R0T5"/>
<sequence length="73" mass="8527">MVHFGLDQFLLWMALCWFGSRQRLEIGRRDKLMGYQAVRHVVTLDSPITQRDRVTGFDFGLSLGSMNWSESFD</sequence>
<evidence type="ECO:0000313" key="2">
    <source>
        <dbReference type="EMBL" id="CAK9138056.1"/>
    </source>
</evidence>
<dbReference type="Proteomes" id="UP001642360">
    <property type="component" value="Unassembled WGS sequence"/>
</dbReference>
<evidence type="ECO:0000256" key="1">
    <source>
        <dbReference type="SAM" id="SignalP"/>
    </source>
</evidence>
<evidence type="ECO:0000313" key="3">
    <source>
        <dbReference type="Proteomes" id="UP001642360"/>
    </source>
</evidence>
<keyword evidence="1" id="KW-0732">Signal</keyword>